<dbReference type="InterPro" id="IPR008638">
    <property type="entry name" value="FhaB/CdiA-like_TPS"/>
</dbReference>
<gene>
    <name evidence="2" type="ORF">VB620_01645</name>
</gene>
<dbReference type="InterPro" id="IPR012334">
    <property type="entry name" value="Pectin_lyas_fold"/>
</dbReference>
<dbReference type="EMBL" id="JAYGHG010000002">
    <property type="protein sequence ID" value="MEA5580040.1"/>
    <property type="molecule type" value="Genomic_DNA"/>
</dbReference>
<evidence type="ECO:0000313" key="2">
    <source>
        <dbReference type="EMBL" id="MEA5580040.1"/>
    </source>
</evidence>
<dbReference type="Proteomes" id="UP001302120">
    <property type="component" value="Unassembled WGS sequence"/>
</dbReference>
<sequence>MKLISVYLGLISGILAGGMIFPANAQLISDGTTNTLVNQNGNNFNILNGIEKGNNLFHSFSNFSVPKGSSATFDLTNTPNITTIFSRVTGGNISNIDGLIQTLNGNNPASLFLMNPNGIVFGQNASLNIGGSFVGTTANNIKFADGAEFSAVNASETPLLTMSVPVGLQMGSNSGAINVQGLGHSVTQAGPFAPYIYTNNGGLQVQPGQTIALVGGDMALTGGILTAPGGRIELGSVQDGIVGLNSTVSGLTLNYNGISDFRNIQLSQRAIADVSGSGSASIQLQGRQIILSEGSAVFYDNQGNTDSGDINIYASELLELNGFDPKDNFRSSLAIQTTGTAAGGSIGVNTQRLRIINGGFLVNLQANAVGGGSIEIQATDSTVLDAVDSGDANILATGLGTTTLSSGSGGDVTITTPKFSIFNGALAVASTTSSGTGGNFTLNADEIKLIGGSPQRNRNSLISASSLGSGTAGSITLNSRTLNLQDSGEVATFGNGTGDAGQIIVNASESVEVSGNLSGAANPSRINSSVQPARPFLQQLFNLPAVPSGSSGDVIIDTPALRVANQGIVSVKNGGIGNAGNLRINADSIFLDNNGSFTAATDKGEGGNIFVQSNSLVMRRGSQISSEAGGIGNGGNISLNSSIILGLENTDIIANAVQGNGGNIDISTQGLLGLEFRPQLTPESDITASSQFGVNGTVDIDNFGIDLNSGLVELPTNLVDSSQKIAAGCAETSGSRFVATGRGGIPQNPTQQVWSDRTWSDVRDISDYQRTSTTIAEISKSSATLVQATGWHRNHQGQIELIATHSSLPIQSPLTCSAMPNHQS</sequence>
<accession>A0ABU5U935</accession>
<dbReference type="SMART" id="SM00912">
    <property type="entry name" value="Haemagg_act"/>
    <property type="match status" value="1"/>
</dbReference>
<dbReference type="Gene3D" id="2.160.20.10">
    <property type="entry name" value="Single-stranded right-handed beta-helix, Pectin lyase-like"/>
    <property type="match status" value="2"/>
</dbReference>
<dbReference type="RefSeq" id="WP_323194390.1">
    <property type="nucleotide sequence ID" value="NZ_JAYGHG010000002.1"/>
</dbReference>
<evidence type="ECO:0000259" key="1">
    <source>
        <dbReference type="SMART" id="SM00912"/>
    </source>
</evidence>
<keyword evidence="3" id="KW-1185">Reference proteome</keyword>
<feature type="domain" description="Filamentous haemagglutinin FhaB/tRNA nuclease CdiA-like TPS" evidence="1">
    <location>
        <begin position="28"/>
        <end position="144"/>
    </location>
</feature>
<dbReference type="InterPro" id="IPR011050">
    <property type="entry name" value="Pectin_lyase_fold/virulence"/>
</dbReference>
<comment type="caution">
    <text evidence="2">The sequence shown here is derived from an EMBL/GenBank/DDBJ whole genome shotgun (WGS) entry which is preliminary data.</text>
</comment>
<reference evidence="2 3" key="1">
    <citation type="submission" date="2023-12" db="EMBL/GenBank/DDBJ databases">
        <title>Baltic Sea Cyanobacteria.</title>
        <authorList>
            <person name="Delbaje E."/>
            <person name="Fewer D.P."/>
            <person name="Shishido T.K."/>
        </authorList>
    </citation>
    <scope>NUCLEOTIDE SEQUENCE [LARGE SCALE GENOMIC DNA]</scope>
    <source>
        <strain evidence="2 3">UHCC-0300</strain>
    </source>
</reference>
<name>A0ABU5U935_9CYAN</name>
<dbReference type="SUPFAM" id="SSF51126">
    <property type="entry name" value="Pectin lyase-like"/>
    <property type="match status" value="4"/>
</dbReference>
<evidence type="ECO:0000313" key="3">
    <source>
        <dbReference type="Proteomes" id="UP001302120"/>
    </source>
</evidence>
<proteinExistence type="predicted"/>
<organism evidence="2 3">
    <name type="scientific">Nodularia harveyana UHCC-0300</name>
    <dbReference type="NCBI Taxonomy" id="2974287"/>
    <lineage>
        <taxon>Bacteria</taxon>
        <taxon>Bacillati</taxon>
        <taxon>Cyanobacteriota</taxon>
        <taxon>Cyanophyceae</taxon>
        <taxon>Nostocales</taxon>
        <taxon>Nodulariaceae</taxon>
        <taxon>Nodularia</taxon>
    </lineage>
</organism>
<protein>
    <submittedName>
        <fullName evidence="2">Filamentous hemagglutinin N-terminal domain-containing protein</fullName>
    </submittedName>
</protein>
<dbReference type="Pfam" id="PF05860">
    <property type="entry name" value="TPS"/>
    <property type="match status" value="1"/>
</dbReference>
<dbReference type="NCBIfam" id="TIGR01901">
    <property type="entry name" value="adhes_NPXG"/>
    <property type="match status" value="1"/>
</dbReference>